<organism evidence="1 2">
    <name type="scientific">Acinetobacter pittii</name>
    <name type="common">Acinetobacter genomosp. 3</name>
    <dbReference type="NCBI Taxonomy" id="48296"/>
    <lineage>
        <taxon>Bacteria</taxon>
        <taxon>Pseudomonadati</taxon>
        <taxon>Pseudomonadota</taxon>
        <taxon>Gammaproteobacteria</taxon>
        <taxon>Moraxellales</taxon>
        <taxon>Moraxellaceae</taxon>
        <taxon>Acinetobacter</taxon>
        <taxon>Acinetobacter calcoaceticus/baumannii complex</taxon>
    </lineage>
</organism>
<dbReference type="Proteomes" id="UP001055514">
    <property type="component" value="Chromosome"/>
</dbReference>
<protein>
    <submittedName>
        <fullName evidence="1">Uncharacterized protein</fullName>
    </submittedName>
</protein>
<proteinExistence type="predicted"/>
<name>A0AAE9SC40_ACIPI</name>
<accession>A0AAE9SC40</accession>
<reference evidence="1" key="1">
    <citation type="submission" date="2022-04" db="EMBL/GenBank/DDBJ databases">
        <title>Emergence of ST220 Acinetobacter pittii strain in bloodstream infection, which co-producing chromosomal NDM-1 and OXA-820 carbapenemases.</title>
        <authorList>
            <person name="Tian C."/>
            <person name="Xing M."/>
            <person name="Fu L."/>
            <person name="Xia D."/>
        </authorList>
    </citation>
    <scope>NUCLEOTIDE SEQUENCE</scope>
    <source>
        <strain evidence="1">TCM</strain>
    </source>
</reference>
<evidence type="ECO:0000313" key="2">
    <source>
        <dbReference type="Proteomes" id="UP001055514"/>
    </source>
</evidence>
<dbReference type="AlphaFoldDB" id="A0AAE9SC40"/>
<evidence type="ECO:0000313" key="1">
    <source>
        <dbReference type="EMBL" id="USU96147.1"/>
    </source>
</evidence>
<sequence>MGSILTQEERQTMRREVGLIPVPVKAGASVVAGFIAVVDATGHAVTATAATGLTYLGRYEDSVDNTDGGNGDVYVLVRTHDAFLFANSATDPVTQASFGKPCYIENNETVAETDAGGTLSAAGRVVGIDENGVWIE</sequence>
<dbReference type="RefSeq" id="WP_126117559.1">
    <property type="nucleotide sequence ID" value="NZ_CP029610.1"/>
</dbReference>
<gene>
    <name evidence="1" type="ORF">MWH18_07825</name>
</gene>
<dbReference type="EMBL" id="CP095407">
    <property type="protein sequence ID" value="USU96147.1"/>
    <property type="molecule type" value="Genomic_DNA"/>
</dbReference>